<protein>
    <recommendedName>
        <fullName evidence="4">Transposase</fullName>
    </recommendedName>
</protein>
<accession>A0A2G3DWY3</accession>
<dbReference type="Proteomes" id="UP000225889">
    <property type="component" value="Unassembled WGS sequence"/>
</dbReference>
<evidence type="ECO:0000313" key="2">
    <source>
        <dbReference type="EMBL" id="PHU35380.1"/>
    </source>
</evidence>
<sequence>MNNYDNMLLANKKLSEEKKILAIDTIRRMVKANEHISIVELTKLTGLSRSFFYKNEQVNDELMKALKSQEGKILSSRRDKTLNEALKETVKMQKDEIDRLRREKSQLTFALKRLQDEKQNDVDFALIEKL</sequence>
<dbReference type="EMBL" id="PDYF01000010">
    <property type="protein sequence ID" value="PHU35380.1"/>
    <property type="molecule type" value="Genomic_DNA"/>
</dbReference>
<name>A0A2G3DWY3_9FIRM</name>
<proteinExistence type="predicted"/>
<evidence type="ECO:0000256" key="1">
    <source>
        <dbReference type="SAM" id="Coils"/>
    </source>
</evidence>
<dbReference type="Pfam" id="PF19776">
    <property type="entry name" value="DUF6262"/>
    <property type="match status" value="1"/>
</dbReference>
<gene>
    <name evidence="2" type="ORF">CSX01_05285</name>
</gene>
<evidence type="ECO:0008006" key="4">
    <source>
        <dbReference type="Google" id="ProtNLM"/>
    </source>
</evidence>
<reference evidence="2 3" key="2">
    <citation type="submission" date="2017-10" db="EMBL/GenBank/DDBJ databases">
        <authorList>
            <person name="Banno H."/>
            <person name="Chua N.-H."/>
        </authorList>
    </citation>
    <scope>NUCLEOTIDE SEQUENCE [LARGE SCALE GENOMIC DNA]</scope>
    <source>
        <strain evidence="2 3">JK626</strain>
    </source>
</reference>
<dbReference type="AlphaFoldDB" id="A0A2G3DWY3"/>
<reference evidence="2 3" key="1">
    <citation type="submission" date="2017-10" db="EMBL/GenBank/DDBJ databases">
        <title>Resolving the taxonomy of Roseburia spp., Eubacterium rectale and Agathobacter spp. through phylogenomic analysis.</title>
        <authorList>
            <person name="Sheridan P.O."/>
            <person name="Walker A.W."/>
            <person name="Duncan S.H."/>
            <person name="Scott K.P."/>
            <person name="Toole P.W.O."/>
            <person name="Luis P."/>
            <person name="Flint H.J."/>
        </authorList>
    </citation>
    <scope>NUCLEOTIDE SEQUENCE [LARGE SCALE GENOMIC DNA]</scope>
    <source>
        <strain evidence="2 3">JK626</strain>
    </source>
</reference>
<feature type="coiled-coil region" evidence="1">
    <location>
        <begin position="83"/>
        <end position="120"/>
    </location>
</feature>
<comment type="caution">
    <text evidence="2">The sequence shown here is derived from an EMBL/GenBank/DDBJ whole genome shotgun (WGS) entry which is preliminary data.</text>
</comment>
<dbReference type="InterPro" id="IPR046229">
    <property type="entry name" value="TnpC-like"/>
</dbReference>
<dbReference type="RefSeq" id="WP_090152931.1">
    <property type="nucleotide sequence ID" value="NZ_PDYF01000010.1"/>
</dbReference>
<keyword evidence="1" id="KW-0175">Coiled coil</keyword>
<organism evidence="2 3">
    <name type="scientific">Pseudobutyrivibrio ruminis</name>
    <dbReference type="NCBI Taxonomy" id="46206"/>
    <lineage>
        <taxon>Bacteria</taxon>
        <taxon>Bacillati</taxon>
        <taxon>Bacillota</taxon>
        <taxon>Clostridia</taxon>
        <taxon>Lachnospirales</taxon>
        <taxon>Lachnospiraceae</taxon>
        <taxon>Pseudobutyrivibrio</taxon>
    </lineage>
</organism>
<evidence type="ECO:0000313" key="3">
    <source>
        <dbReference type="Proteomes" id="UP000225889"/>
    </source>
</evidence>